<proteinExistence type="predicted"/>
<evidence type="ECO:0000313" key="1">
    <source>
        <dbReference type="EMBL" id="GAH57790.1"/>
    </source>
</evidence>
<organism evidence="1">
    <name type="scientific">marine sediment metagenome</name>
    <dbReference type="NCBI Taxonomy" id="412755"/>
    <lineage>
        <taxon>unclassified sequences</taxon>
        <taxon>metagenomes</taxon>
        <taxon>ecological metagenomes</taxon>
    </lineage>
</organism>
<dbReference type="Gene3D" id="3.40.1380.20">
    <property type="entry name" value="Pyruvate kinase, C-terminal domain"/>
    <property type="match status" value="1"/>
</dbReference>
<comment type="caution">
    <text evidence="1">The sequence shown here is derived from an EMBL/GenBank/DDBJ whole genome shotgun (WGS) entry which is preliminary data.</text>
</comment>
<feature type="non-terminal residue" evidence="1">
    <location>
        <position position="1"/>
    </location>
</feature>
<dbReference type="AlphaFoldDB" id="X1HL51"/>
<dbReference type="EMBL" id="BARU01018550">
    <property type="protein sequence ID" value="GAH57790.1"/>
    <property type="molecule type" value="Genomic_DNA"/>
</dbReference>
<protein>
    <submittedName>
        <fullName evidence="1">Uncharacterized protein</fullName>
    </submittedName>
</protein>
<sequence>TGRGADTAWIIKPVHTHNFFDMKLIELICKPKNS</sequence>
<gene>
    <name evidence="1" type="ORF">S03H2_30648</name>
</gene>
<name>X1HL51_9ZZZZ</name>
<reference evidence="1" key="1">
    <citation type="journal article" date="2014" name="Front. Microbiol.">
        <title>High frequency of phylogenetically diverse reductive dehalogenase-homologous genes in deep subseafloor sedimentary metagenomes.</title>
        <authorList>
            <person name="Kawai M."/>
            <person name="Futagami T."/>
            <person name="Toyoda A."/>
            <person name="Takaki Y."/>
            <person name="Nishi S."/>
            <person name="Hori S."/>
            <person name="Arai W."/>
            <person name="Tsubouchi T."/>
            <person name="Morono Y."/>
            <person name="Uchiyama I."/>
            <person name="Ito T."/>
            <person name="Fujiyama A."/>
            <person name="Inagaki F."/>
            <person name="Takami H."/>
        </authorList>
    </citation>
    <scope>NUCLEOTIDE SEQUENCE</scope>
    <source>
        <strain evidence="1">Expedition CK06-06</strain>
    </source>
</reference>
<accession>X1HL51</accession>
<dbReference type="SUPFAM" id="SSF52935">
    <property type="entry name" value="PK C-terminal domain-like"/>
    <property type="match status" value="1"/>
</dbReference>
<dbReference type="InterPro" id="IPR036918">
    <property type="entry name" value="Pyrv_Knase_C_sf"/>
</dbReference>